<protein>
    <submittedName>
        <fullName evidence="1">24966_t:CDS:1</fullName>
    </submittedName>
</protein>
<gene>
    <name evidence="1" type="ORF">CPELLU_LOCUS12257</name>
</gene>
<reference evidence="1" key="1">
    <citation type="submission" date="2021-06" db="EMBL/GenBank/DDBJ databases">
        <authorList>
            <person name="Kallberg Y."/>
            <person name="Tangrot J."/>
            <person name="Rosling A."/>
        </authorList>
    </citation>
    <scope>NUCLEOTIDE SEQUENCE</scope>
    <source>
        <strain evidence="1">FL966</strain>
    </source>
</reference>
<name>A0A9N9HWT7_9GLOM</name>
<evidence type="ECO:0000313" key="2">
    <source>
        <dbReference type="Proteomes" id="UP000789759"/>
    </source>
</evidence>
<dbReference type="Proteomes" id="UP000789759">
    <property type="component" value="Unassembled WGS sequence"/>
</dbReference>
<organism evidence="1 2">
    <name type="scientific">Cetraspora pellucida</name>
    <dbReference type="NCBI Taxonomy" id="1433469"/>
    <lineage>
        <taxon>Eukaryota</taxon>
        <taxon>Fungi</taxon>
        <taxon>Fungi incertae sedis</taxon>
        <taxon>Mucoromycota</taxon>
        <taxon>Glomeromycotina</taxon>
        <taxon>Glomeromycetes</taxon>
        <taxon>Diversisporales</taxon>
        <taxon>Gigasporaceae</taxon>
        <taxon>Cetraspora</taxon>
    </lineage>
</organism>
<comment type="caution">
    <text evidence="1">The sequence shown here is derived from an EMBL/GenBank/DDBJ whole genome shotgun (WGS) entry which is preliminary data.</text>
</comment>
<proteinExistence type="predicted"/>
<sequence>EIVDDNNEESSETEKVKFYYFPIDKYKEWIKRFEKASLSYY</sequence>
<keyword evidence="2" id="KW-1185">Reference proteome</keyword>
<evidence type="ECO:0000313" key="1">
    <source>
        <dbReference type="EMBL" id="CAG8709615.1"/>
    </source>
</evidence>
<dbReference type="AlphaFoldDB" id="A0A9N9HWT7"/>
<dbReference type="EMBL" id="CAJVQA010011658">
    <property type="protein sequence ID" value="CAG8709615.1"/>
    <property type="molecule type" value="Genomic_DNA"/>
</dbReference>
<accession>A0A9N9HWT7</accession>
<feature type="non-terminal residue" evidence="1">
    <location>
        <position position="1"/>
    </location>
</feature>